<dbReference type="EMBL" id="JARQWQ010000021">
    <property type="protein sequence ID" value="KAK2565049.1"/>
    <property type="molecule type" value="Genomic_DNA"/>
</dbReference>
<feature type="region of interest" description="Disordered" evidence="1">
    <location>
        <begin position="81"/>
        <end position="106"/>
    </location>
</feature>
<evidence type="ECO:0000256" key="1">
    <source>
        <dbReference type="SAM" id="MobiDB-lite"/>
    </source>
</evidence>
<sequence>MKFDERISLKNRFTQHEDYERAMEEALSEIFENLKEIERDRKLSRKIEIVDCSRRRGSAPARTLKEKSSPVFKTPKEILRRQLSTPMPSKLSSSRDHCNTRQIRHC</sequence>
<proteinExistence type="predicted"/>
<feature type="compositionally biased region" description="Polar residues" evidence="1">
    <location>
        <begin position="82"/>
        <end position="92"/>
    </location>
</feature>
<reference evidence="2" key="1">
    <citation type="journal article" date="2023" name="G3 (Bethesda)">
        <title>Whole genome assembly and annotation of the endangered Caribbean coral Acropora cervicornis.</title>
        <authorList>
            <person name="Selwyn J.D."/>
            <person name="Vollmer S.V."/>
        </authorList>
    </citation>
    <scope>NUCLEOTIDE SEQUENCE</scope>
    <source>
        <strain evidence="2">K2</strain>
    </source>
</reference>
<gene>
    <name evidence="2" type="ORF">P5673_011769</name>
</gene>
<accession>A0AAD9QPD7</accession>
<reference evidence="2" key="2">
    <citation type="journal article" date="2023" name="Science">
        <title>Genomic signatures of disease resistance in endangered staghorn corals.</title>
        <authorList>
            <person name="Vollmer S.V."/>
            <person name="Selwyn J.D."/>
            <person name="Despard B.A."/>
            <person name="Roesel C.L."/>
        </authorList>
    </citation>
    <scope>NUCLEOTIDE SEQUENCE</scope>
    <source>
        <strain evidence="2">K2</strain>
    </source>
</reference>
<comment type="caution">
    <text evidence="2">The sequence shown here is derived from an EMBL/GenBank/DDBJ whole genome shotgun (WGS) entry which is preliminary data.</text>
</comment>
<protein>
    <submittedName>
        <fullName evidence="2">Uncharacterized protein</fullName>
    </submittedName>
</protein>
<dbReference type="Proteomes" id="UP001249851">
    <property type="component" value="Unassembled WGS sequence"/>
</dbReference>
<keyword evidence="3" id="KW-1185">Reference proteome</keyword>
<dbReference type="AlphaFoldDB" id="A0AAD9QPD7"/>
<name>A0AAD9QPD7_ACRCE</name>
<evidence type="ECO:0000313" key="2">
    <source>
        <dbReference type="EMBL" id="KAK2565049.1"/>
    </source>
</evidence>
<evidence type="ECO:0000313" key="3">
    <source>
        <dbReference type="Proteomes" id="UP001249851"/>
    </source>
</evidence>
<organism evidence="2 3">
    <name type="scientific">Acropora cervicornis</name>
    <name type="common">Staghorn coral</name>
    <dbReference type="NCBI Taxonomy" id="6130"/>
    <lineage>
        <taxon>Eukaryota</taxon>
        <taxon>Metazoa</taxon>
        <taxon>Cnidaria</taxon>
        <taxon>Anthozoa</taxon>
        <taxon>Hexacorallia</taxon>
        <taxon>Scleractinia</taxon>
        <taxon>Astrocoeniina</taxon>
        <taxon>Acroporidae</taxon>
        <taxon>Acropora</taxon>
    </lineage>
</organism>